<evidence type="ECO:0000256" key="1">
    <source>
        <dbReference type="SAM" id="MobiDB-lite"/>
    </source>
</evidence>
<sequence>MAQMRTGQESQMTANHGSAGFGDGYGGGVHGGGEGSHGGPQGDQSHWRR</sequence>
<accession>E3MAE7</accession>
<feature type="compositionally biased region" description="Polar residues" evidence="1">
    <location>
        <begin position="1"/>
        <end position="15"/>
    </location>
</feature>
<proteinExistence type="predicted"/>
<feature type="region of interest" description="Disordered" evidence="1">
    <location>
        <begin position="1"/>
        <end position="49"/>
    </location>
</feature>
<evidence type="ECO:0000313" key="3">
    <source>
        <dbReference type="Proteomes" id="UP000008281"/>
    </source>
</evidence>
<organism evidence="3">
    <name type="scientific">Caenorhabditis remanei</name>
    <name type="common">Caenorhabditis vulgaris</name>
    <dbReference type="NCBI Taxonomy" id="31234"/>
    <lineage>
        <taxon>Eukaryota</taxon>
        <taxon>Metazoa</taxon>
        <taxon>Ecdysozoa</taxon>
        <taxon>Nematoda</taxon>
        <taxon>Chromadorea</taxon>
        <taxon>Rhabditida</taxon>
        <taxon>Rhabditina</taxon>
        <taxon>Rhabditomorpha</taxon>
        <taxon>Rhabditoidea</taxon>
        <taxon>Rhabditidae</taxon>
        <taxon>Peloderinae</taxon>
        <taxon>Caenorhabditis</taxon>
    </lineage>
</organism>
<protein>
    <submittedName>
        <fullName evidence="2">Uncharacterized protein</fullName>
    </submittedName>
</protein>
<dbReference type="InParanoid" id="E3MAE7"/>
<dbReference type="STRING" id="31234.E3MAE7"/>
<name>E3MAE7_CAERE</name>
<dbReference type="AlphaFoldDB" id="E3MAE7"/>
<gene>
    <name evidence="2" type="ORF">CRE_17151</name>
</gene>
<feature type="compositionally biased region" description="Gly residues" evidence="1">
    <location>
        <begin position="19"/>
        <end position="41"/>
    </location>
</feature>
<keyword evidence="3" id="KW-1185">Reference proteome</keyword>
<evidence type="ECO:0000313" key="2">
    <source>
        <dbReference type="EMBL" id="EFO96678.1"/>
    </source>
</evidence>
<dbReference type="EMBL" id="DS268431">
    <property type="protein sequence ID" value="EFO96678.1"/>
    <property type="molecule type" value="Genomic_DNA"/>
</dbReference>
<dbReference type="HOGENOM" id="CLU_3144262_0_0_1"/>
<reference evidence="2" key="1">
    <citation type="submission" date="2007-07" db="EMBL/GenBank/DDBJ databases">
        <title>PCAP assembly of the Caenorhabditis remanei genome.</title>
        <authorList>
            <consortium name="The Caenorhabditis remanei Sequencing Consortium"/>
            <person name="Wilson R.K."/>
        </authorList>
    </citation>
    <scope>NUCLEOTIDE SEQUENCE [LARGE SCALE GENOMIC DNA]</scope>
    <source>
        <strain evidence="2">PB4641</strain>
    </source>
</reference>
<dbReference type="Proteomes" id="UP000008281">
    <property type="component" value="Unassembled WGS sequence"/>
</dbReference>